<organism evidence="10 11">
    <name type="scientific">Chitinophaga jiangningensis</name>
    <dbReference type="NCBI Taxonomy" id="1419482"/>
    <lineage>
        <taxon>Bacteria</taxon>
        <taxon>Pseudomonadati</taxon>
        <taxon>Bacteroidota</taxon>
        <taxon>Chitinophagia</taxon>
        <taxon>Chitinophagales</taxon>
        <taxon>Chitinophagaceae</taxon>
        <taxon>Chitinophaga</taxon>
    </lineage>
</organism>
<keyword evidence="2 7" id="KW-0813">Transport</keyword>
<dbReference type="EMBL" id="FRBL01000011">
    <property type="protein sequence ID" value="SHM80102.1"/>
    <property type="molecule type" value="Genomic_DNA"/>
</dbReference>
<dbReference type="NCBIfam" id="TIGR04056">
    <property type="entry name" value="OMP_RagA_SusC"/>
    <property type="match status" value="1"/>
</dbReference>
<dbReference type="STRING" id="1419482.SAMN05444266_11173"/>
<keyword evidence="3 7" id="KW-1134">Transmembrane beta strand</keyword>
<evidence type="ECO:0000259" key="9">
    <source>
        <dbReference type="Pfam" id="PF16344"/>
    </source>
</evidence>
<evidence type="ECO:0000259" key="8">
    <source>
        <dbReference type="Pfam" id="PF07715"/>
    </source>
</evidence>
<comment type="similarity">
    <text evidence="7">Belongs to the TonB-dependent receptor family.</text>
</comment>
<dbReference type="InterPro" id="IPR012910">
    <property type="entry name" value="Plug_dom"/>
</dbReference>
<dbReference type="Gene3D" id="2.40.170.20">
    <property type="entry name" value="TonB-dependent receptor, beta-barrel domain"/>
    <property type="match status" value="1"/>
</dbReference>
<dbReference type="Proteomes" id="UP000184420">
    <property type="component" value="Unassembled WGS sequence"/>
</dbReference>
<dbReference type="InterPro" id="IPR036942">
    <property type="entry name" value="Beta-barrel_TonB_sf"/>
</dbReference>
<evidence type="ECO:0000256" key="7">
    <source>
        <dbReference type="PROSITE-ProRule" id="PRU01360"/>
    </source>
</evidence>
<comment type="subcellular location">
    <subcellularLocation>
        <location evidence="1 7">Cell outer membrane</location>
        <topology evidence="1 7">Multi-pass membrane protein</topology>
    </subcellularLocation>
</comment>
<keyword evidence="4 7" id="KW-0812">Transmembrane</keyword>
<evidence type="ECO:0000256" key="3">
    <source>
        <dbReference type="ARBA" id="ARBA00022452"/>
    </source>
</evidence>
<dbReference type="InterPro" id="IPR037066">
    <property type="entry name" value="Plug_dom_sf"/>
</dbReference>
<evidence type="ECO:0000313" key="11">
    <source>
        <dbReference type="Proteomes" id="UP000184420"/>
    </source>
</evidence>
<dbReference type="PROSITE" id="PS52016">
    <property type="entry name" value="TONB_DEPENDENT_REC_3"/>
    <property type="match status" value="1"/>
</dbReference>
<dbReference type="Pfam" id="PF16344">
    <property type="entry name" value="FecR_C"/>
    <property type="match status" value="1"/>
</dbReference>
<dbReference type="Pfam" id="PF13715">
    <property type="entry name" value="CarbopepD_reg_2"/>
    <property type="match status" value="1"/>
</dbReference>
<dbReference type="Pfam" id="PF07715">
    <property type="entry name" value="Plug"/>
    <property type="match status" value="1"/>
</dbReference>
<sequence length="1174" mass="131267">MQLNTYRLSGRITKWTFHVIPVLILLCALLVHQPVAAQEKRTVNINNMQAEKAFHQLSSIYKVRFFYSGSTINTSQVISIPTGKMSLEEILQYLADHYQFSFKRNNNMISVTARKTVTPLQPGTEKVIQGRVGLFEGNDVIYVPGVTIREAGHQSVAVTDDRGNFSIKLHTEPGTLLISYLGYETTEVETGSHSQVNVTLKQALQSIREVVVSTGYQTMAKKNTTGAYTSITEKEIERRSSQSLNGVLEGAIPGLTLSPTYTGIASNRTPGATSIQIRGGSSLQSDRTSPLIIVDGFQVNQLPQNMNDVASIDVLKDAAAAAIWGAAASNGVIVITTKRGKEGHLRVNYTANTYFTQRPDFSKLGRASSADMVDYDKELYDKGFIMPQIYTNTKSGYSPSYDLLLKLDAGTITAAEYSRQADSLGRMSNKDQVNDLLLQTGVRSNHYLSLAGGGKGYRFLVSGSYDYDKGTMIGSKSDNTQLNTRSDFDLSKNFQVSADINAAFTNNYQSAVSTYDIVELPSYQLLTGTTGNYLYDYTDFNHASNDDLIKKGYYNFGRNLLEDARLANNNAKTMALRTKVSANWKIAKGLSLNGTFLYDRSKTSNKNERDSNSTYVRNTLNQYATLVNNTANFNLPKGDILDQSEYTYSNWAVRTQLNYTNTFKGKHFINILAGIELKKFITEGATARHYGYNDQLLSWQTVDQKTLAKGGLRWWDNSSVPIFDATSYDVFSFRDDRHASYYGTAAYTYNEKYTFTGSYRIDQSNLFGTDPKYRSNPLWSIGGAWDIAKEDFINIPAVSMLKLRATVGLTGNFDKTTTPLLTATQRYQVNLNDFALRVSNYNPKLRWERTRTFNVGMDLGLLRNRFQVTVDAYNKFGYDLFGTQLLDPTVGFTSMKVNAAKMRNTGVELALRGNIIETGDFRWESRLNFGYNKNKILANRMSESNPTINRVSGSSPYVEGYSRESIWSYKWAGLDGSGNPLVYGDKGEKVKVPVLSSLEYSGVYRAPYVGGFTNIFYYHDLFLSMFATYNFGNVMRREMPTMNGYAGASNLNYQIADRWRQPGDELKTDIPSITQSSSAADFYDGRDRAAIYSSNSIMPGDYIRLREVQLGYSLPSRLIKNTVFRGVQVIAQMNNVALWTKNKYGLDPDAVDPLTGGYSLPLPRITTLTVRVDL</sequence>
<proteinExistence type="inferred from homology"/>
<dbReference type="Gene3D" id="2.170.130.10">
    <property type="entry name" value="TonB-dependent receptor, plug domain"/>
    <property type="match status" value="1"/>
</dbReference>
<gene>
    <name evidence="10" type="ORF">SAMN05444266_11173</name>
</gene>
<evidence type="ECO:0000256" key="6">
    <source>
        <dbReference type="ARBA" id="ARBA00023237"/>
    </source>
</evidence>
<feature type="domain" description="Protein FecR C-terminal" evidence="9">
    <location>
        <begin position="45"/>
        <end position="109"/>
    </location>
</feature>
<dbReference type="InterPro" id="IPR039426">
    <property type="entry name" value="TonB-dep_rcpt-like"/>
</dbReference>
<dbReference type="AlphaFoldDB" id="A0A1M7LPS2"/>
<evidence type="ECO:0000256" key="1">
    <source>
        <dbReference type="ARBA" id="ARBA00004571"/>
    </source>
</evidence>
<dbReference type="InterPro" id="IPR023996">
    <property type="entry name" value="TonB-dep_OMP_SusC/RagA"/>
</dbReference>
<dbReference type="NCBIfam" id="TIGR04057">
    <property type="entry name" value="SusC_RagA_signa"/>
    <property type="match status" value="1"/>
</dbReference>
<dbReference type="SUPFAM" id="SSF56935">
    <property type="entry name" value="Porins"/>
    <property type="match status" value="1"/>
</dbReference>
<keyword evidence="5 7" id="KW-0472">Membrane</keyword>
<accession>A0A1M7LPS2</accession>
<reference evidence="10 11" key="1">
    <citation type="submission" date="2016-11" db="EMBL/GenBank/DDBJ databases">
        <authorList>
            <person name="Jaros S."/>
            <person name="Januszkiewicz K."/>
            <person name="Wedrychowicz H."/>
        </authorList>
    </citation>
    <scope>NUCLEOTIDE SEQUENCE [LARGE SCALE GENOMIC DNA]</scope>
    <source>
        <strain evidence="10 11">DSM 27406</strain>
    </source>
</reference>
<dbReference type="SUPFAM" id="SSF49464">
    <property type="entry name" value="Carboxypeptidase regulatory domain-like"/>
    <property type="match status" value="1"/>
</dbReference>
<evidence type="ECO:0000256" key="5">
    <source>
        <dbReference type="ARBA" id="ARBA00023136"/>
    </source>
</evidence>
<dbReference type="RefSeq" id="WP_073086660.1">
    <property type="nucleotide sequence ID" value="NZ_FRBL01000011.1"/>
</dbReference>
<dbReference type="OrthoDB" id="9768177at2"/>
<dbReference type="GO" id="GO:0009279">
    <property type="term" value="C:cell outer membrane"/>
    <property type="evidence" value="ECO:0007669"/>
    <property type="project" value="UniProtKB-SubCell"/>
</dbReference>
<dbReference type="InterPro" id="IPR008969">
    <property type="entry name" value="CarboxyPept-like_regulatory"/>
</dbReference>
<name>A0A1M7LPS2_9BACT</name>
<keyword evidence="6 7" id="KW-0998">Cell outer membrane</keyword>
<feature type="domain" description="TonB-dependent receptor plug" evidence="8">
    <location>
        <begin position="221"/>
        <end position="332"/>
    </location>
</feature>
<dbReference type="Gene3D" id="3.55.50.30">
    <property type="match status" value="1"/>
</dbReference>
<dbReference type="InterPro" id="IPR023997">
    <property type="entry name" value="TonB-dep_OMP_SusC/RagA_CS"/>
</dbReference>
<evidence type="ECO:0000256" key="4">
    <source>
        <dbReference type="ARBA" id="ARBA00022692"/>
    </source>
</evidence>
<dbReference type="InterPro" id="IPR032508">
    <property type="entry name" value="FecR_C"/>
</dbReference>
<keyword evidence="11" id="KW-1185">Reference proteome</keyword>
<protein>
    <submittedName>
        <fullName evidence="10">TonB-linked outer membrane protein, SusC/RagA family</fullName>
    </submittedName>
</protein>
<evidence type="ECO:0000313" key="10">
    <source>
        <dbReference type="EMBL" id="SHM80102.1"/>
    </source>
</evidence>
<evidence type="ECO:0000256" key="2">
    <source>
        <dbReference type="ARBA" id="ARBA00022448"/>
    </source>
</evidence>